<reference evidence="4 5" key="1">
    <citation type="submission" date="2018-01" db="EMBL/GenBank/DDBJ databases">
        <title>Genomic Encyclopedia of Type Strains, Phase III (KMG-III): the genomes of soil and plant-associated and newly described type strains.</title>
        <authorList>
            <person name="Whitman W."/>
        </authorList>
    </citation>
    <scope>NUCLEOTIDE SEQUENCE [LARGE SCALE GENOMIC DNA]</scope>
    <source>
        <strain evidence="4 5">JCM 18070</strain>
    </source>
</reference>
<dbReference type="InterPro" id="IPR050393">
    <property type="entry name" value="MFP_Efflux_Pump"/>
</dbReference>
<gene>
    <name evidence="4" type="ORF">B0G62_109153</name>
</gene>
<sequence length="351" mass="37549">MAGAPSSPTSPAWKGRAIAAVIVLLGAAALWYAYDRSTRYPSTDDASIDADVVHVASPVGGRIVRVPVEENAHVAKGDVLFEIDPVPYRLAVQQAQAEVEVARAALATRRRSVIGETSNATLAADQTRRATHNYDLATRSVERLRPLAAQGYVSAQQFDQAVVAQRDASVSVEQAKVQQRSSAQTIGDDADAIASLHAREAALALAQHALDDTIVRAPFEGYVTGLSILAGETVAPNQSIFTLIHTGEWFAVANFRETALGAIDVGDCATVYSMIDRKQAMSGKVIGIGAGIADTDRVNIPHSLPYVQQSVNWVRVSQRFPVRVRIETPPAKLVRIGASAIVEVRHGQSCR</sequence>
<dbReference type="Pfam" id="PF25917">
    <property type="entry name" value="BSH_RND"/>
    <property type="match status" value="1"/>
</dbReference>
<feature type="domain" description="p-hydroxybenzoic acid efflux pump subunit AaeA-like beta-barrel" evidence="3">
    <location>
        <begin position="251"/>
        <end position="344"/>
    </location>
</feature>
<dbReference type="NCBIfam" id="NF007785">
    <property type="entry name" value="PRK10476.1"/>
    <property type="match status" value="1"/>
</dbReference>
<proteinExistence type="predicted"/>
<keyword evidence="1" id="KW-1133">Transmembrane helix</keyword>
<comment type="caution">
    <text evidence="4">The sequence shown here is derived from an EMBL/GenBank/DDBJ whole genome shotgun (WGS) entry which is preliminary data.</text>
</comment>
<evidence type="ECO:0000313" key="5">
    <source>
        <dbReference type="Proteomes" id="UP000237381"/>
    </source>
</evidence>
<dbReference type="InterPro" id="IPR058625">
    <property type="entry name" value="MdtA-like_BSH"/>
</dbReference>
<protein>
    <submittedName>
        <fullName evidence="4">Multidrug efflux system membrane fusion protein</fullName>
    </submittedName>
</protein>
<dbReference type="Proteomes" id="UP000237381">
    <property type="component" value="Unassembled WGS sequence"/>
</dbReference>
<name>A0A2S4M6F9_9BURK</name>
<feature type="transmembrane region" description="Helical" evidence="1">
    <location>
        <begin position="15"/>
        <end position="34"/>
    </location>
</feature>
<keyword evidence="1" id="KW-0812">Transmembrane</keyword>
<dbReference type="PANTHER" id="PTHR30367">
    <property type="entry name" value="P-HYDROXYBENZOIC ACID EFFLUX PUMP SUBUNIT AAEA-RELATED"/>
    <property type="match status" value="1"/>
</dbReference>
<dbReference type="SUPFAM" id="SSF111369">
    <property type="entry name" value="HlyD-like secretion proteins"/>
    <property type="match status" value="2"/>
</dbReference>
<accession>A0A2S4M6F9</accession>
<keyword evidence="1" id="KW-0472">Membrane</keyword>
<feature type="domain" description="Multidrug resistance protein MdtA-like barrel-sandwich hybrid" evidence="2">
    <location>
        <begin position="52"/>
        <end position="243"/>
    </location>
</feature>
<evidence type="ECO:0000313" key="4">
    <source>
        <dbReference type="EMBL" id="POR50245.1"/>
    </source>
</evidence>
<keyword evidence="5" id="KW-1185">Reference proteome</keyword>
<dbReference type="PANTHER" id="PTHR30367:SF1">
    <property type="entry name" value="MULTIDRUG RESISTANCE PROTEIN MDTN"/>
    <property type="match status" value="1"/>
</dbReference>
<dbReference type="EMBL" id="PQGA01000009">
    <property type="protein sequence ID" value="POR50245.1"/>
    <property type="molecule type" value="Genomic_DNA"/>
</dbReference>
<evidence type="ECO:0000259" key="2">
    <source>
        <dbReference type="Pfam" id="PF25917"/>
    </source>
</evidence>
<dbReference type="Gene3D" id="2.40.50.100">
    <property type="match status" value="1"/>
</dbReference>
<evidence type="ECO:0000259" key="3">
    <source>
        <dbReference type="Pfam" id="PF25963"/>
    </source>
</evidence>
<dbReference type="Gene3D" id="2.40.30.170">
    <property type="match status" value="1"/>
</dbReference>
<dbReference type="InterPro" id="IPR058634">
    <property type="entry name" value="AaeA-lik-b-barrel"/>
</dbReference>
<organism evidence="4 5">
    <name type="scientific">Paraburkholderia eburnea</name>
    <dbReference type="NCBI Taxonomy" id="1189126"/>
    <lineage>
        <taxon>Bacteria</taxon>
        <taxon>Pseudomonadati</taxon>
        <taxon>Pseudomonadota</taxon>
        <taxon>Betaproteobacteria</taxon>
        <taxon>Burkholderiales</taxon>
        <taxon>Burkholderiaceae</taxon>
        <taxon>Paraburkholderia</taxon>
    </lineage>
</organism>
<evidence type="ECO:0000256" key="1">
    <source>
        <dbReference type="SAM" id="Phobius"/>
    </source>
</evidence>
<dbReference type="AlphaFoldDB" id="A0A2S4M6F9"/>
<dbReference type="Pfam" id="PF25963">
    <property type="entry name" value="Beta-barrel_AAEA"/>
    <property type="match status" value="1"/>
</dbReference>